<organism evidence="2">
    <name type="scientific">[Clostridium] nexile</name>
    <dbReference type="NCBI Taxonomy" id="29361"/>
    <lineage>
        <taxon>Bacteria</taxon>
        <taxon>Bacillati</taxon>
        <taxon>Bacillota</taxon>
        <taxon>Clostridia</taxon>
        <taxon>Lachnospirales</taxon>
        <taxon>Lachnospiraceae</taxon>
        <taxon>Tyzzerella</taxon>
    </lineage>
</organism>
<protein>
    <submittedName>
        <fullName evidence="2">Uncharacterized protein</fullName>
    </submittedName>
</protein>
<evidence type="ECO:0000313" key="2">
    <source>
        <dbReference type="EMBL" id="VYT33218.1"/>
    </source>
</evidence>
<reference evidence="2" key="1">
    <citation type="submission" date="2019-11" db="EMBL/GenBank/DDBJ databases">
        <authorList>
            <person name="Feng L."/>
        </authorList>
    </citation>
    <scope>NUCLEOTIDE SEQUENCE</scope>
    <source>
        <strain evidence="2">CnexileLFYP112</strain>
    </source>
</reference>
<name>A0A6N2VT42_9FIRM</name>
<keyword evidence="1" id="KW-0472">Membrane</keyword>
<sequence>MEWLSGLFQNQLKGKSIMSNKKKMIFFGIIFVLCIGLIIFTYKTKNIEKKPVYETEKKNKNETEKENEVSDIAPPDSVPDIKIEYEYTDQVVKGNLIENDQLNYFQFLFSSFLSQNGIIDQLQEKIVVGVGTQVDDTDTMQFPVDVYLKEEEEPIQVKVNYDTKLENFHFHFLKDELEAAPVEITDIDQELQRYIAKDLEKMQKEFGMYIFEEKLEATKARITSYEKKGKEIIIQVELNDEYKTYCKIFYNYETGKAEYKKWG</sequence>
<dbReference type="AlphaFoldDB" id="A0A6N2VT42"/>
<gene>
    <name evidence="2" type="ORF">CNLFYP112_00555</name>
</gene>
<keyword evidence="1" id="KW-1133">Transmembrane helix</keyword>
<evidence type="ECO:0000256" key="1">
    <source>
        <dbReference type="SAM" id="Phobius"/>
    </source>
</evidence>
<keyword evidence="1" id="KW-0812">Transmembrane</keyword>
<proteinExistence type="predicted"/>
<accession>A0A6N2VT42</accession>
<dbReference type="EMBL" id="CACRTG010000034">
    <property type="protein sequence ID" value="VYT33218.1"/>
    <property type="molecule type" value="Genomic_DNA"/>
</dbReference>
<feature type="transmembrane region" description="Helical" evidence="1">
    <location>
        <begin position="24"/>
        <end position="42"/>
    </location>
</feature>